<evidence type="ECO:0000313" key="3">
    <source>
        <dbReference type="Proteomes" id="UP000800094"/>
    </source>
</evidence>
<feature type="region of interest" description="Disordered" evidence="1">
    <location>
        <begin position="122"/>
        <end position="167"/>
    </location>
</feature>
<protein>
    <submittedName>
        <fullName evidence="2">14-3-3 protein</fullName>
    </submittedName>
</protein>
<feature type="region of interest" description="Disordered" evidence="1">
    <location>
        <begin position="347"/>
        <end position="517"/>
    </location>
</feature>
<accession>A0A6A6J253</accession>
<sequence>MASLDFDQKFLGRIAKQTADSNPLLSSSLYQILGLSVLLSRRLVRARKLRKLDTSRDTPSLALYQHILWLSREGLSILELYVLPYAQDNQHGPECRVLSVKLRASFYHIFCLFHNQPPITATGMPTSDPRNVGVPPLPLSERTGNGQTRHMDTSSLSPSSKRAGKQPMLREPIDSIVSETSFVTNPYATGGPVATPSPGPPNAPPGLHPIPIPQPSSFILPPLNFVPLAGGYFETASAYATSFLPGSHPLRLSVALEHSAFLWDCLHDHEGSRRIARRAIKDVYRAQEAMDDSEFEDAAELVGILGRMMKRKSWEGTPRVGGLGTPEPVAPPAVQAGAGLRNDKALVAPTQASPQTSRRAAGAPPIDNSPTETQTRGTARSRSNSANKPGTRQKEGGSHENTPRSDTQRFTGGGSQETTPRARHISVESGASSTPRAPQGAGGRSPATPSTVRTIQQQPGSGGSAKGTPVVGNSTPISPSAAATLASNAVRASPTLRRSPPIRTSPTQESTYANQQR</sequence>
<dbReference type="OrthoDB" id="5370350at2759"/>
<reference evidence="2" key="1">
    <citation type="journal article" date="2020" name="Stud. Mycol.">
        <title>101 Dothideomycetes genomes: a test case for predicting lifestyles and emergence of pathogens.</title>
        <authorList>
            <person name="Haridas S."/>
            <person name="Albert R."/>
            <person name="Binder M."/>
            <person name="Bloem J."/>
            <person name="Labutti K."/>
            <person name="Salamov A."/>
            <person name="Andreopoulos B."/>
            <person name="Baker S."/>
            <person name="Barry K."/>
            <person name="Bills G."/>
            <person name="Bluhm B."/>
            <person name="Cannon C."/>
            <person name="Castanera R."/>
            <person name="Culley D."/>
            <person name="Daum C."/>
            <person name="Ezra D."/>
            <person name="Gonzalez J."/>
            <person name="Henrissat B."/>
            <person name="Kuo A."/>
            <person name="Liang C."/>
            <person name="Lipzen A."/>
            <person name="Lutzoni F."/>
            <person name="Magnuson J."/>
            <person name="Mondo S."/>
            <person name="Nolan M."/>
            <person name="Ohm R."/>
            <person name="Pangilinan J."/>
            <person name="Park H.-J."/>
            <person name="Ramirez L."/>
            <person name="Alfaro M."/>
            <person name="Sun H."/>
            <person name="Tritt A."/>
            <person name="Yoshinaga Y."/>
            <person name="Zwiers L.-H."/>
            <person name="Turgeon B."/>
            <person name="Goodwin S."/>
            <person name="Spatafora J."/>
            <person name="Crous P."/>
            <person name="Grigoriev I."/>
        </authorList>
    </citation>
    <scope>NUCLEOTIDE SEQUENCE</scope>
    <source>
        <strain evidence="2">CBS 122368</strain>
    </source>
</reference>
<dbReference type="Gene3D" id="1.20.190.20">
    <property type="entry name" value="14-3-3 domain"/>
    <property type="match status" value="1"/>
</dbReference>
<feature type="region of interest" description="Disordered" evidence="1">
    <location>
        <begin position="316"/>
        <end position="335"/>
    </location>
</feature>
<dbReference type="SUPFAM" id="SSF48445">
    <property type="entry name" value="14-3-3 protein"/>
    <property type="match status" value="1"/>
</dbReference>
<evidence type="ECO:0000256" key="1">
    <source>
        <dbReference type="SAM" id="MobiDB-lite"/>
    </source>
</evidence>
<evidence type="ECO:0000313" key="2">
    <source>
        <dbReference type="EMBL" id="KAF2255543.1"/>
    </source>
</evidence>
<dbReference type="Proteomes" id="UP000800094">
    <property type="component" value="Unassembled WGS sequence"/>
</dbReference>
<dbReference type="AlphaFoldDB" id="A0A6A6J253"/>
<feature type="compositionally biased region" description="Polar residues" evidence="1">
    <location>
        <begin position="447"/>
        <end position="459"/>
    </location>
</feature>
<dbReference type="InterPro" id="IPR036815">
    <property type="entry name" value="14-3-3_dom_sf"/>
</dbReference>
<feature type="compositionally biased region" description="Polar residues" evidence="1">
    <location>
        <begin position="368"/>
        <end position="390"/>
    </location>
</feature>
<feature type="compositionally biased region" description="Polar residues" evidence="1">
    <location>
        <begin position="502"/>
        <end position="517"/>
    </location>
</feature>
<feature type="compositionally biased region" description="Basic and acidic residues" evidence="1">
    <location>
        <begin position="392"/>
        <end position="407"/>
    </location>
</feature>
<dbReference type="GeneID" id="54573699"/>
<keyword evidence="3" id="KW-1185">Reference proteome</keyword>
<dbReference type="EMBL" id="ML987189">
    <property type="protein sequence ID" value="KAF2255543.1"/>
    <property type="molecule type" value="Genomic_DNA"/>
</dbReference>
<dbReference type="RefSeq" id="XP_033690547.1">
    <property type="nucleotide sequence ID" value="XM_033820369.1"/>
</dbReference>
<name>A0A6A6J253_9PLEO</name>
<feature type="compositionally biased region" description="Polar residues" evidence="1">
    <location>
        <begin position="142"/>
        <end position="160"/>
    </location>
</feature>
<organism evidence="2 3">
    <name type="scientific">Trematosphaeria pertusa</name>
    <dbReference type="NCBI Taxonomy" id="390896"/>
    <lineage>
        <taxon>Eukaryota</taxon>
        <taxon>Fungi</taxon>
        <taxon>Dikarya</taxon>
        <taxon>Ascomycota</taxon>
        <taxon>Pezizomycotina</taxon>
        <taxon>Dothideomycetes</taxon>
        <taxon>Pleosporomycetidae</taxon>
        <taxon>Pleosporales</taxon>
        <taxon>Massarineae</taxon>
        <taxon>Trematosphaeriaceae</taxon>
        <taxon>Trematosphaeria</taxon>
    </lineage>
</organism>
<proteinExistence type="predicted"/>
<gene>
    <name evidence="2" type="ORF">BU26DRAFT_1789</name>
</gene>